<evidence type="ECO:0000256" key="3">
    <source>
        <dbReference type="ARBA" id="ARBA00022679"/>
    </source>
</evidence>
<evidence type="ECO:0000256" key="2">
    <source>
        <dbReference type="ARBA" id="ARBA00022475"/>
    </source>
</evidence>
<keyword evidence="6 8" id="KW-0472">Membrane</keyword>
<sequence>MKADHPQADAPYAPYRFVGHACALIVLAAVAWEFIANVRHPSDRDFLSFWAAAKMALAGTPWLAYDNGALHALQSAVATFSIAGGEMPFPYPPAYLLLVLPFGLLSFPAGLIAWSLTTMAFYLFAGRRLFPDSGWLALAFPAVFANAAIGQNAFVTAGIFMLGLALLKRRPLAAGLVLGCLAIKPQLALLLPVALLAGRQWQAIAGAATSAAGILIGGLLLFGVASTEAWLHQLPLYAQIGRDGLVGWHKLVSVYAAARQAGLDTGAALIVHGLVVLVAAGVVWPVWRCDGDVRAKAAILAAATPLASPYVFHYDGLILVPAFLWLARQTISPAIVLALWCIPLLMISQLLAAQPLNLGPVAPLALMALLLQRWREAAGSSRGAVPAR</sequence>
<feature type="transmembrane region" description="Helical" evidence="8">
    <location>
        <begin position="203"/>
        <end position="224"/>
    </location>
</feature>
<evidence type="ECO:0000256" key="8">
    <source>
        <dbReference type="SAM" id="Phobius"/>
    </source>
</evidence>
<protein>
    <recommendedName>
        <fullName evidence="10">DUF2029 domain-containing protein</fullName>
    </recommendedName>
</protein>
<reference evidence="9" key="1">
    <citation type="submission" date="2020-02" db="EMBL/GenBank/DDBJ databases">
        <authorList>
            <person name="Meier V. D."/>
        </authorList>
    </citation>
    <scope>NUCLEOTIDE SEQUENCE</scope>
    <source>
        <strain evidence="9">AVDCRST_MAG44</strain>
    </source>
</reference>
<dbReference type="Pfam" id="PF09594">
    <property type="entry name" value="GT87"/>
    <property type="match status" value="1"/>
</dbReference>
<dbReference type="AlphaFoldDB" id="A0A6J4SKV2"/>
<comment type="subcellular location">
    <subcellularLocation>
        <location evidence="1">Cell membrane</location>
        <topology evidence="1">Multi-pass membrane protein</topology>
    </subcellularLocation>
</comment>
<dbReference type="GO" id="GO:0005886">
    <property type="term" value="C:plasma membrane"/>
    <property type="evidence" value="ECO:0007669"/>
    <property type="project" value="UniProtKB-SubCell"/>
</dbReference>
<feature type="transmembrane region" description="Helical" evidence="8">
    <location>
        <begin position="47"/>
        <end position="65"/>
    </location>
</feature>
<keyword evidence="3" id="KW-0808">Transferase</keyword>
<evidence type="ECO:0000256" key="1">
    <source>
        <dbReference type="ARBA" id="ARBA00004651"/>
    </source>
</evidence>
<dbReference type="EMBL" id="CADCVY010000048">
    <property type="protein sequence ID" value="CAA9498720.1"/>
    <property type="molecule type" value="Genomic_DNA"/>
</dbReference>
<feature type="transmembrane region" description="Helical" evidence="8">
    <location>
        <begin position="172"/>
        <end position="196"/>
    </location>
</feature>
<evidence type="ECO:0000256" key="4">
    <source>
        <dbReference type="ARBA" id="ARBA00022692"/>
    </source>
</evidence>
<proteinExistence type="inferred from homology"/>
<name>A0A6J4SKV2_9SPHN</name>
<keyword evidence="2" id="KW-1003">Cell membrane</keyword>
<evidence type="ECO:0008006" key="10">
    <source>
        <dbReference type="Google" id="ProtNLM"/>
    </source>
</evidence>
<gene>
    <name evidence="9" type="ORF">AVDCRST_MAG44-625</name>
</gene>
<feature type="transmembrane region" description="Helical" evidence="8">
    <location>
        <begin position="136"/>
        <end position="166"/>
    </location>
</feature>
<comment type="similarity">
    <text evidence="7">Belongs to the glycosyltransferase 87 family.</text>
</comment>
<evidence type="ECO:0000313" key="9">
    <source>
        <dbReference type="EMBL" id="CAA9498720.1"/>
    </source>
</evidence>
<evidence type="ECO:0000256" key="6">
    <source>
        <dbReference type="ARBA" id="ARBA00023136"/>
    </source>
</evidence>
<keyword evidence="5 8" id="KW-1133">Transmembrane helix</keyword>
<feature type="transmembrane region" description="Helical" evidence="8">
    <location>
        <begin position="94"/>
        <end position="124"/>
    </location>
</feature>
<dbReference type="InterPro" id="IPR018584">
    <property type="entry name" value="GT87"/>
</dbReference>
<dbReference type="GO" id="GO:0016758">
    <property type="term" value="F:hexosyltransferase activity"/>
    <property type="evidence" value="ECO:0007669"/>
    <property type="project" value="InterPro"/>
</dbReference>
<feature type="transmembrane region" description="Helical" evidence="8">
    <location>
        <begin position="269"/>
        <end position="287"/>
    </location>
</feature>
<evidence type="ECO:0000256" key="7">
    <source>
        <dbReference type="ARBA" id="ARBA00024033"/>
    </source>
</evidence>
<keyword evidence="4 8" id="KW-0812">Transmembrane</keyword>
<accession>A0A6J4SKV2</accession>
<organism evidence="9">
    <name type="scientific">uncultured Sphingomonas sp</name>
    <dbReference type="NCBI Taxonomy" id="158754"/>
    <lineage>
        <taxon>Bacteria</taxon>
        <taxon>Pseudomonadati</taxon>
        <taxon>Pseudomonadota</taxon>
        <taxon>Alphaproteobacteria</taxon>
        <taxon>Sphingomonadales</taxon>
        <taxon>Sphingomonadaceae</taxon>
        <taxon>Sphingomonas</taxon>
        <taxon>environmental samples</taxon>
    </lineage>
</organism>
<feature type="transmembrane region" description="Helical" evidence="8">
    <location>
        <begin position="17"/>
        <end position="35"/>
    </location>
</feature>
<feature type="transmembrane region" description="Helical" evidence="8">
    <location>
        <begin position="334"/>
        <end position="352"/>
    </location>
</feature>
<evidence type="ECO:0000256" key="5">
    <source>
        <dbReference type="ARBA" id="ARBA00022989"/>
    </source>
</evidence>